<comment type="similarity">
    <text evidence="3">Belongs to the glycosyl hydrolase 5 (cellulase A) family.</text>
</comment>
<gene>
    <name evidence="5" type="ORF">A3A60_04195</name>
</gene>
<organism evidence="5 6">
    <name type="scientific">Candidatus Curtissbacteria bacterium RIFCSPLOWO2_01_FULL_42_26</name>
    <dbReference type="NCBI Taxonomy" id="1797729"/>
    <lineage>
        <taxon>Bacteria</taxon>
        <taxon>Candidatus Curtissiibacteriota</taxon>
    </lineage>
</organism>
<dbReference type="SUPFAM" id="SSF51445">
    <property type="entry name" value="(Trans)glycosidases"/>
    <property type="match status" value="1"/>
</dbReference>
<evidence type="ECO:0000256" key="1">
    <source>
        <dbReference type="ARBA" id="ARBA00022801"/>
    </source>
</evidence>
<evidence type="ECO:0000259" key="4">
    <source>
        <dbReference type="Pfam" id="PF00150"/>
    </source>
</evidence>
<evidence type="ECO:0000256" key="2">
    <source>
        <dbReference type="ARBA" id="ARBA00023295"/>
    </source>
</evidence>
<dbReference type="InterPro" id="IPR001547">
    <property type="entry name" value="Glyco_hydro_5"/>
</dbReference>
<feature type="domain" description="Glycoside hydrolase family 5" evidence="4">
    <location>
        <begin position="43"/>
        <end position="209"/>
    </location>
</feature>
<accession>A0A1F5HYR2</accession>
<protein>
    <recommendedName>
        <fullName evidence="4">Glycoside hydrolase family 5 domain-containing protein</fullName>
    </recommendedName>
</protein>
<dbReference type="Proteomes" id="UP000179227">
    <property type="component" value="Unassembled WGS sequence"/>
</dbReference>
<evidence type="ECO:0000313" key="5">
    <source>
        <dbReference type="EMBL" id="OGE09298.1"/>
    </source>
</evidence>
<reference evidence="5 6" key="1">
    <citation type="journal article" date="2016" name="Nat. Commun.">
        <title>Thousands of microbial genomes shed light on interconnected biogeochemical processes in an aquifer system.</title>
        <authorList>
            <person name="Anantharaman K."/>
            <person name="Brown C.T."/>
            <person name="Hug L.A."/>
            <person name="Sharon I."/>
            <person name="Castelle C.J."/>
            <person name="Probst A.J."/>
            <person name="Thomas B.C."/>
            <person name="Singh A."/>
            <person name="Wilkins M.J."/>
            <person name="Karaoz U."/>
            <person name="Brodie E.L."/>
            <person name="Williams K.H."/>
            <person name="Hubbard S.S."/>
            <person name="Banfield J.F."/>
        </authorList>
    </citation>
    <scope>NUCLEOTIDE SEQUENCE [LARGE SCALE GENOMIC DNA]</scope>
</reference>
<evidence type="ECO:0000256" key="3">
    <source>
        <dbReference type="RuleBase" id="RU361153"/>
    </source>
</evidence>
<dbReference type="AlphaFoldDB" id="A0A1F5HYR2"/>
<dbReference type="Gene3D" id="3.20.20.80">
    <property type="entry name" value="Glycosidases"/>
    <property type="match status" value="1"/>
</dbReference>
<proteinExistence type="inferred from homology"/>
<evidence type="ECO:0000313" key="6">
    <source>
        <dbReference type="Proteomes" id="UP000179227"/>
    </source>
</evidence>
<sequence length="365" mass="42003">MLKRVLLFIFFLLLIIILNAFLNPFPKKNVPEGFRPTYGVSYSFEQAGWYGLNPRTAYVDLLDNVRVDWVRLPFFWDQMIDEKGYFNQNFDDLEFSIKEAKKRNVKVIIALGAKTPYYPEYHLPKDLAGQIKFGETINLNHHVSLKILDVDKKVVEVLSAYDNIIAWQVENEPYLANINNWKIGEDLLVAEVGVVRAADPLSRPIILNSVAPTVFDSSYKSLLKILRPGDILGVNAYFKTQGVYLFSFSILHKEVHVPWPNWLVWPVQSWVGFSANFEELRDEATKGGVKLWILEMQAEPYVRTLSDAERNSAYRPGDILAADRYLKSSMVESVGLWGAPFWQYKKENGDNSWIETVQNLINSKL</sequence>
<keyword evidence="1 3" id="KW-0378">Hydrolase</keyword>
<name>A0A1F5HYR2_9BACT</name>
<dbReference type="GO" id="GO:0000272">
    <property type="term" value="P:polysaccharide catabolic process"/>
    <property type="evidence" value="ECO:0007669"/>
    <property type="project" value="InterPro"/>
</dbReference>
<comment type="caution">
    <text evidence="5">The sequence shown here is derived from an EMBL/GenBank/DDBJ whole genome shotgun (WGS) entry which is preliminary data.</text>
</comment>
<dbReference type="InterPro" id="IPR017853">
    <property type="entry name" value="GH"/>
</dbReference>
<dbReference type="EMBL" id="MFBS01000020">
    <property type="protein sequence ID" value="OGE09298.1"/>
    <property type="molecule type" value="Genomic_DNA"/>
</dbReference>
<dbReference type="GO" id="GO:0004553">
    <property type="term" value="F:hydrolase activity, hydrolyzing O-glycosyl compounds"/>
    <property type="evidence" value="ECO:0007669"/>
    <property type="project" value="InterPro"/>
</dbReference>
<dbReference type="STRING" id="1797729.A3A60_04195"/>
<keyword evidence="2 3" id="KW-0326">Glycosidase</keyword>
<dbReference type="Pfam" id="PF00150">
    <property type="entry name" value="Cellulase"/>
    <property type="match status" value="1"/>
</dbReference>